<evidence type="ECO:0000313" key="2">
    <source>
        <dbReference type="EMBL" id="ERJ59685.1"/>
    </source>
</evidence>
<keyword evidence="3" id="KW-1185">Reference proteome</keyword>
<dbReference type="eggNOG" id="ENOG502ZBHC">
    <property type="taxonomic scope" value="Bacteria"/>
</dbReference>
<reference evidence="2 3" key="1">
    <citation type="journal article" date="2013" name="Genome Announc.">
        <title>The Draft Genome Sequence of Sphingomonas paucimobilis Strain HER1398 (Proteobacteria), Host to the Giant PAU Phage, Indicates That It Is a Member of the Genus Sphingobacterium (Bacteroidetes).</title>
        <authorList>
            <person name="White R.A.III."/>
            <person name="Suttle C.A."/>
        </authorList>
    </citation>
    <scope>NUCLEOTIDE SEQUENCE [LARGE SCALE GENOMIC DNA]</scope>
    <source>
        <strain evidence="2 3">HER1398</strain>
    </source>
</reference>
<name>U2HWN9_9SPHI</name>
<dbReference type="EMBL" id="ATDL01000014">
    <property type="protein sequence ID" value="ERJ59685.1"/>
    <property type="molecule type" value="Genomic_DNA"/>
</dbReference>
<gene>
    <name evidence="2" type="ORF">M472_12970</name>
</gene>
<organism evidence="2 3">
    <name type="scientific">Sphingobacterium paucimobilis HER1398</name>
    <dbReference type="NCBI Taxonomy" id="1346330"/>
    <lineage>
        <taxon>Bacteria</taxon>
        <taxon>Pseudomonadati</taxon>
        <taxon>Bacteroidota</taxon>
        <taxon>Sphingobacteriia</taxon>
        <taxon>Sphingobacteriales</taxon>
        <taxon>Sphingobacteriaceae</taxon>
        <taxon>Sphingobacterium</taxon>
    </lineage>
</organism>
<dbReference type="RefSeq" id="WP_021070018.1">
    <property type="nucleotide sequence ID" value="NZ_ATDL01000014.1"/>
</dbReference>
<evidence type="ECO:0000259" key="1">
    <source>
        <dbReference type="Pfam" id="PF19773"/>
    </source>
</evidence>
<proteinExistence type="predicted"/>
<dbReference type="OrthoDB" id="1097392at2"/>
<comment type="caution">
    <text evidence="2">The sequence shown here is derived from an EMBL/GenBank/DDBJ whole genome shotgun (WGS) entry which is preliminary data.</text>
</comment>
<dbReference type="AlphaFoldDB" id="U2HWN9"/>
<accession>U2HWN9</accession>
<feature type="domain" description="DUF6259" evidence="1">
    <location>
        <begin position="252"/>
        <end position="542"/>
    </location>
</feature>
<evidence type="ECO:0000313" key="3">
    <source>
        <dbReference type="Proteomes" id="UP000016584"/>
    </source>
</evidence>
<protein>
    <recommendedName>
        <fullName evidence="1">DUF6259 domain-containing protein</fullName>
    </recommendedName>
</protein>
<dbReference type="Proteomes" id="UP000016584">
    <property type="component" value="Unassembled WGS sequence"/>
</dbReference>
<sequence>MRELLSILPLLLVFVYAPVEGSINIPQEEDRVFLNNGEVVLEFESKDTFRLLGLSGSKGKTWAVKRQQDLVWQIFIVGQNGQPVMVNSQNATYTGAESVEQKDKKSFVFSWLYSLPDGTSGKIFMTVSVSKGSSLSNWDIRSEFPQGWTVNNLTFPIITLEKSANQKMIMPANWGAEYDINAITNDRFLGRYPSSRHTMQLMLLHDDRHTFYFATHDPKANLKEFSARITAKDVEFSKNIVPSEAWNDQGKFSLPWSTAIGLSDKGWEDAVTKWYRPFTFETEWGKRKITEKKHPEWLLNSDLWLVGGHVNDQELARAHKALDYFGVQTAFHWYYWHNSPFDTKYPEYLPAKEGFDRIVREIQEKGSHIVPYVNGRLWDVDTESYQHQGGKEATVLKKDLSPFTEMYASGATNAVICPSSPVWKKVLVDLTDKIQGDVVSTDGVYYDQVASARGLPCFDPSHDHPPGGGSFWVDAYRDIFGEVRTSLKPNSIISVEQNAEPYLDMFDLFLMVNYPQRTDFRPVPLFPIVYSDRALLYGFYIYNHQNLSYRVKNALTLLWGAQLNGGRIEFVQYSAMKGHVAFLKDLVSFRKENHDLFIGGRLMKEITPGGNNPVLTVPNWPARASVDGTSPAVRGAVWQSRTGRYAVVLVNVDEQAHEISLPHLGQPIKIQAGACLRIDVDQSKLNSL</sequence>
<dbReference type="PATRIC" id="fig|1346330.5.peg.1846"/>
<dbReference type="STRING" id="1346330.M472_12970"/>
<dbReference type="Pfam" id="PF19773">
    <property type="entry name" value="DUF6259"/>
    <property type="match status" value="1"/>
</dbReference>
<dbReference type="InterPro" id="IPR046226">
    <property type="entry name" value="DUF6259"/>
</dbReference>